<feature type="region of interest" description="Disordered" evidence="1">
    <location>
        <begin position="1"/>
        <end position="50"/>
    </location>
</feature>
<feature type="compositionally biased region" description="Polar residues" evidence="1">
    <location>
        <begin position="319"/>
        <end position="339"/>
    </location>
</feature>
<evidence type="ECO:0000313" key="2">
    <source>
        <dbReference type="EMBL" id="KAG0271477.1"/>
    </source>
</evidence>
<evidence type="ECO:0000313" key="3">
    <source>
        <dbReference type="Proteomes" id="UP001194580"/>
    </source>
</evidence>
<feature type="compositionally biased region" description="Low complexity" evidence="1">
    <location>
        <begin position="302"/>
        <end position="318"/>
    </location>
</feature>
<feature type="compositionally biased region" description="Polar residues" evidence="1">
    <location>
        <begin position="1"/>
        <end position="11"/>
    </location>
</feature>
<organism evidence="2 3">
    <name type="scientific">Linnemannia exigua</name>
    <dbReference type="NCBI Taxonomy" id="604196"/>
    <lineage>
        <taxon>Eukaryota</taxon>
        <taxon>Fungi</taxon>
        <taxon>Fungi incertae sedis</taxon>
        <taxon>Mucoromycota</taxon>
        <taxon>Mortierellomycotina</taxon>
        <taxon>Mortierellomycetes</taxon>
        <taxon>Mortierellales</taxon>
        <taxon>Mortierellaceae</taxon>
        <taxon>Linnemannia</taxon>
    </lineage>
</organism>
<dbReference type="AlphaFoldDB" id="A0AAD4D8F9"/>
<keyword evidence="3" id="KW-1185">Reference proteome</keyword>
<gene>
    <name evidence="2" type="ORF">BGZ95_000704</name>
</gene>
<dbReference type="EMBL" id="JAAAIL010001132">
    <property type="protein sequence ID" value="KAG0271477.1"/>
    <property type="molecule type" value="Genomic_DNA"/>
</dbReference>
<sequence length="339" mass="34436">MERSNQQNIDKASSARATAMRAGVQNPAGSNYEVAGPTIGGTATPYNSDNIEVAKERLADSFSKASVQDTTTTPGDHTLKDTVVSTASTAAHNAAEAGKTVAAGAAAAGAATVSAVKSFFADKGTTATPVDGTTTTTRTTTTANAHPIADFPNTEVHNIHKDSTPSTPPMHTHAATGPIHSVPIQVEPIHSTGLDTRKTSSGNLGGSGYRAKEADLHATSGVRAAKVDVHPTTTLNQGYNNHHSMTDKITTPVVGAASAVGAAATGTAAYMGNKASELGNKASEMGADAKDSVEKTVHNMKSTSLSSSSDTPKSTTSSYATMDSTKGTYNPSVSSSNTS</sequence>
<accession>A0AAD4D8F9</accession>
<feature type="region of interest" description="Disordered" evidence="1">
    <location>
        <begin position="283"/>
        <end position="339"/>
    </location>
</feature>
<dbReference type="Proteomes" id="UP001194580">
    <property type="component" value="Unassembled WGS sequence"/>
</dbReference>
<proteinExistence type="predicted"/>
<name>A0AAD4D8F9_9FUNG</name>
<reference evidence="2" key="1">
    <citation type="journal article" date="2020" name="Fungal Divers.">
        <title>Resolving the Mortierellaceae phylogeny through synthesis of multi-gene phylogenetics and phylogenomics.</title>
        <authorList>
            <person name="Vandepol N."/>
            <person name="Liber J."/>
            <person name="Desiro A."/>
            <person name="Na H."/>
            <person name="Kennedy M."/>
            <person name="Barry K."/>
            <person name="Grigoriev I.V."/>
            <person name="Miller A.N."/>
            <person name="O'Donnell K."/>
            <person name="Stajich J.E."/>
            <person name="Bonito G."/>
        </authorList>
    </citation>
    <scope>NUCLEOTIDE SEQUENCE</scope>
    <source>
        <strain evidence="2">NRRL 28262</strain>
    </source>
</reference>
<protein>
    <submittedName>
        <fullName evidence="2">Uncharacterized protein</fullName>
    </submittedName>
</protein>
<feature type="non-terminal residue" evidence="2">
    <location>
        <position position="1"/>
    </location>
</feature>
<evidence type="ECO:0000256" key="1">
    <source>
        <dbReference type="SAM" id="MobiDB-lite"/>
    </source>
</evidence>
<feature type="compositionally biased region" description="Basic and acidic residues" evidence="1">
    <location>
        <begin position="287"/>
        <end position="297"/>
    </location>
</feature>
<comment type="caution">
    <text evidence="2">The sequence shown here is derived from an EMBL/GenBank/DDBJ whole genome shotgun (WGS) entry which is preliminary data.</text>
</comment>